<dbReference type="Proteomes" id="UP001209701">
    <property type="component" value="Unassembled WGS sequence"/>
</dbReference>
<keyword evidence="2" id="KW-0004">4Fe-4S</keyword>
<dbReference type="RefSeq" id="WP_263573939.1">
    <property type="nucleotide sequence ID" value="NZ_JAJIRN010000015.1"/>
</dbReference>
<dbReference type="SFLD" id="SFLDG01386">
    <property type="entry name" value="main_SPASM_domain-containing"/>
    <property type="match status" value="1"/>
</dbReference>
<dbReference type="PANTHER" id="PTHR43273">
    <property type="entry name" value="ANAEROBIC SULFATASE-MATURATING ENZYME HOMOLOG ASLB-RELATED"/>
    <property type="match status" value="1"/>
</dbReference>
<comment type="caution">
    <text evidence="8">The sequence shown here is derived from an EMBL/GenBank/DDBJ whole genome shotgun (WGS) entry which is preliminary data.</text>
</comment>
<dbReference type="InterPro" id="IPR013785">
    <property type="entry name" value="Aldolase_TIM"/>
</dbReference>
<dbReference type="NCBIfam" id="NF041707">
    <property type="entry name" value="rSAM_YhhB"/>
    <property type="match status" value="1"/>
</dbReference>
<accession>A0ABT2YMR8</accession>
<dbReference type="SUPFAM" id="SSF102114">
    <property type="entry name" value="Radical SAM enzymes"/>
    <property type="match status" value="1"/>
</dbReference>
<proteinExistence type="predicted"/>
<reference evidence="8 9" key="1">
    <citation type="submission" date="2021-11" db="EMBL/GenBank/DDBJ databases">
        <authorList>
            <person name="Liang Q."/>
            <person name="Mou H."/>
            <person name="Liu Z."/>
        </authorList>
    </citation>
    <scope>NUCLEOTIDE SEQUENCE [LARGE SCALE GENOMIC DNA]</scope>
    <source>
        <strain evidence="8 9">CHU3</strain>
    </source>
</reference>
<evidence type="ECO:0000256" key="6">
    <source>
        <dbReference type="ARBA" id="ARBA00023014"/>
    </source>
</evidence>
<comment type="cofactor">
    <cofactor evidence="1">
        <name>[4Fe-4S] cluster</name>
        <dbReference type="ChEBI" id="CHEBI:49883"/>
    </cofactor>
</comment>
<keyword evidence="5" id="KW-0408">Iron</keyword>
<evidence type="ECO:0000313" key="9">
    <source>
        <dbReference type="Proteomes" id="UP001209701"/>
    </source>
</evidence>
<gene>
    <name evidence="8" type="ORF">LNV07_24985</name>
</gene>
<evidence type="ECO:0000313" key="8">
    <source>
        <dbReference type="EMBL" id="MCV2371359.1"/>
    </source>
</evidence>
<dbReference type="InterPro" id="IPR007197">
    <property type="entry name" value="rSAM"/>
</dbReference>
<evidence type="ECO:0000256" key="1">
    <source>
        <dbReference type="ARBA" id="ARBA00001966"/>
    </source>
</evidence>
<dbReference type="Pfam" id="PF04055">
    <property type="entry name" value="Radical_SAM"/>
    <property type="match status" value="1"/>
</dbReference>
<keyword evidence="4" id="KW-0479">Metal-binding</keyword>
<feature type="domain" description="Radical SAM core" evidence="7">
    <location>
        <begin position="1"/>
        <end position="249"/>
    </location>
</feature>
<evidence type="ECO:0000256" key="5">
    <source>
        <dbReference type="ARBA" id="ARBA00023004"/>
    </source>
</evidence>
<dbReference type="InterPro" id="IPR023867">
    <property type="entry name" value="Sulphatase_maturase_rSAM"/>
</dbReference>
<sequence>MNIDTILVKVASRCNINCTYCYVYNMGDDGWQDMPALMSSSTIQALSSSLTELASAQSRPFATVLHGGEPLMLGARRLEYLLGALRAVLPETHVICMQTNGMLLTPEVVEICAKFRVGVSISLDGPKAVNDRFRLGKHGESTHDRVVAGIKLLRDHPMSGVLYAGLLSVIDPFSDPAEVYEYFKGLSAPSVDFLYRDGNHSNLPFGKNAFESVEYGRWLSRLLDVYLADPLPPRIRFLDDIIKLCLGGRGIKEGLGDADYGIAIIETDGSVSKNDTLKSSFNGADRFVENWSVHHDRLSEIFASTEFAQYHALQRPTSKDCKNCKLEGVCGGGMPLHRWKVGSEFDNPSVYCNDQKELISNVIDRLKREGLQLDPRLR</sequence>
<dbReference type="PROSITE" id="PS01305">
    <property type="entry name" value="MOAA_NIFB_PQQE"/>
    <property type="match status" value="1"/>
</dbReference>
<name>A0ABT2YMR8_9BURK</name>
<dbReference type="EMBL" id="JAJIRN010000015">
    <property type="protein sequence ID" value="MCV2371359.1"/>
    <property type="molecule type" value="Genomic_DNA"/>
</dbReference>
<dbReference type="PANTHER" id="PTHR43273:SF8">
    <property type="entry name" value="RADICAL SAM DOMAIN PROTEIN"/>
    <property type="match status" value="1"/>
</dbReference>
<keyword evidence="6" id="KW-0411">Iron-sulfur</keyword>
<evidence type="ECO:0000259" key="7">
    <source>
        <dbReference type="PROSITE" id="PS51918"/>
    </source>
</evidence>
<dbReference type="Gene3D" id="3.20.20.70">
    <property type="entry name" value="Aldolase class I"/>
    <property type="match status" value="1"/>
</dbReference>
<evidence type="ECO:0000256" key="4">
    <source>
        <dbReference type="ARBA" id="ARBA00022723"/>
    </source>
</evidence>
<organism evidence="8 9">
    <name type="scientific">Roseateles oligotrophus</name>
    <dbReference type="NCBI Taxonomy" id="1769250"/>
    <lineage>
        <taxon>Bacteria</taxon>
        <taxon>Pseudomonadati</taxon>
        <taxon>Pseudomonadota</taxon>
        <taxon>Betaproteobacteria</taxon>
        <taxon>Burkholderiales</taxon>
        <taxon>Sphaerotilaceae</taxon>
        <taxon>Roseateles</taxon>
    </lineage>
</organism>
<evidence type="ECO:0000256" key="3">
    <source>
        <dbReference type="ARBA" id="ARBA00022691"/>
    </source>
</evidence>
<dbReference type="SFLD" id="SFLDG01067">
    <property type="entry name" value="SPASM/twitch_domain_containing"/>
    <property type="match status" value="1"/>
</dbReference>
<dbReference type="SFLD" id="SFLDS00029">
    <property type="entry name" value="Radical_SAM"/>
    <property type="match status" value="1"/>
</dbReference>
<keyword evidence="3" id="KW-0949">S-adenosyl-L-methionine</keyword>
<evidence type="ECO:0000256" key="2">
    <source>
        <dbReference type="ARBA" id="ARBA00022485"/>
    </source>
</evidence>
<dbReference type="InterPro" id="IPR000385">
    <property type="entry name" value="MoaA_NifB_PqqE_Fe-S-bd_CS"/>
</dbReference>
<dbReference type="PROSITE" id="PS51918">
    <property type="entry name" value="RADICAL_SAM"/>
    <property type="match status" value="1"/>
</dbReference>
<dbReference type="InterPro" id="IPR058240">
    <property type="entry name" value="rSAM_sf"/>
</dbReference>
<dbReference type="SFLD" id="SFLDG01072">
    <property type="entry name" value="dehydrogenase_like"/>
    <property type="match status" value="1"/>
</dbReference>
<protein>
    <submittedName>
        <fullName evidence="8">Radical SAM protein</fullName>
    </submittedName>
</protein>
<keyword evidence="9" id="KW-1185">Reference proteome</keyword>
<dbReference type="CDD" id="cd01335">
    <property type="entry name" value="Radical_SAM"/>
    <property type="match status" value="1"/>
</dbReference>